<keyword evidence="2 6" id="KW-0812">Transmembrane</keyword>
<dbReference type="InterPro" id="IPR049326">
    <property type="entry name" value="Rhodopsin_dom_fungi"/>
</dbReference>
<accession>A0A9W9PM94</accession>
<evidence type="ECO:0000256" key="5">
    <source>
        <dbReference type="ARBA" id="ARBA00038359"/>
    </source>
</evidence>
<dbReference type="InterPro" id="IPR052337">
    <property type="entry name" value="SAT4-like"/>
</dbReference>
<reference evidence="8" key="1">
    <citation type="submission" date="2022-11" db="EMBL/GenBank/DDBJ databases">
        <authorList>
            <person name="Petersen C."/>
        </authorList>
    </citation>
    <scope>NUCLEOTIDE SEQUENCE</scope>
    <source>
        <strain evidence="8">IBT 19713</strain>
    </source>
</reference>
<dbReference type="EMBL" id="JAPQKS010000002">
    <property type="protein sequence ID" value="KAJ5247767.1"/>
    <property type="molecule type" value="Genomic_DNA"/>
</dbReference>
<proteinExistence type="inferred from homology"/>
<feature type="transmembrane region" description="Helical" evidence="6">
    <location>
        <begin position="107"/>
        <end position="126"/>
    </location>
</feature>
<comment type="similarity">
    <text evidence="5">Belongs to the SAT4 family.</text>
</comment>
<keyword evidence="4 6" id="KW-0472">Membrane</keyword>
<dbReference type="GeneID" id="83199350"/>
<comment type="caution">
    <text evidence="8">The sequence shown here is derived from an EMBL/GenBank/DDBJ whole genome shotgun (WGS) entry which is preliminary data.</text>
</comment>
<dbReference type="OrthoDB" id="2496787at2759"/>
<keyword evidence="9" id="KW-1185">Reference proteome</keyword>
<feature type="transmembrane region" description="Helical" evidence="6">
    <location>
        <begin position="62"/>
        <end position="87"/>
    </location>
</feature>
<dbReference type="PANTHER" id="PTHR33048:SF55">
    <property type="entry name" value="INTEGRAL MEMBRANE PROTEIN"/>
    <property type="match status" value="1"/>
</dbReference>
<feature type="domain" description="Rhodopsin" evidence="7">
    <location>
        <begin position="46"/>
        <end position="285"/>
    </location>
</feature>
<dbReference type="AlphaFoldDB" id="A0A9W9PM94"/>
<keyword evidence="3 6" id="KW-1133">Transmembrane helix</keyword>
<gene>
    <name evidence="8" type="ORF">N7468_002750</name>
</gene>
<feature type="transmembrane region" description="Helical" evidence="6">
    <location>
        <begin position="206"/>
        <end position="226"/>
    </location>
</feature>
<dbReference type="Pfam" id="PF20684">
    <property type="entry name" value="Fung_rhodopsin"/>
    <property type="match status" value="1"/>
</dbReference>
<organism evidence="8 9">
    <name type="scientific">Penicillium chermesinum</name>
    <dbReference type="NCBI Taxonomy" id="63820"/>
    <lineage>
        <taxon>Eukaryota</taxon>
        <taxon>Fungi</taxon>
        <taxon>Dikarya</taxon>
        <taxon>Ascomycota</taxon>
        <taxon>Pezizomycotina</taxon>
        <taxon>Eurotiomycetes</taxon>
        <taxon>Eurotiomycetidae</taxon>
        <taxon>Eurotiales</taxon>
        <taxon>Aspergillaceae</taxon>
        <taxon>Penicillium</taxon>
    </lineage>
</organism>
<sequence length="385" mass="43305">MTIQFTPSLDGPAYATQAQHWKQDERPQQYAAIAICTAAPTIAVAVRLWAQRTYRKSWGLDDLFIIVALLIVYAEVVASCLALKAGAGLHQVRVLKEDQDPPNGLSYIYINYWIVSVLWAPGVMFIKLSILILYRRLFLVQQKWFKIALWVNAFYAAGLGISSTFVFIFQCAPVDWYWTRYRAYYGIEMTQGTCLPQLAHLAAPQFLNTVSDMAILLLPVPVIWNLKIQNARKVAVSGVFLLGCFTVGCGIARIAVIFRVSNETDVTWNNIDTVTFTVVEAGVGIKWGLMAGGSDPKVHYYGETTNHPRRHSRFTKITSSKSDPNNASLEFQDLVRESDYHAWSPTGNNRNSGVKLKRPQDAILVENRIETSSDIGEDVKQPFRF</sequence>
<evidence type="ECO:0000313" key="8">
    <source>
        <dbReference type="EMBL" id="KAJ5247767.1"/>
    </source>
</evidence>
<feature type="transmembrane region" description="Helical" evidence="6">
    <location>
        <begin position="238"/>
        <end position="258"/>
    </location>
</feature>
<protein>
    <recommendedName>
        <fullName evidence="7">Rhodopsin domain-containing protein</fullName>
    </recommendedName>
</protein>
<evidence type="ECO:0000256" key="3">
    <source>
        <dbReference type="ARBA" id="ARBA00022989"/>
    </source>
</evidence>
<evidence type="ECO:0000313" key="9">
    <source>
        <dbReference type="Proteomes" id="UP001150941"/>
    </source>
</evidence>
<dbReference type="Proteomes" id="UP001150941">
    <property type="component" value="Unassembled WGS sequence"/>
</dbReference>
<reference evidence="8" key="2">
    <citation type="journal article" date="2023" name="IMA Fungus">
        <title>Comparative genomic study of the Penicillium genus elucidates a diverse pangenome and 15 lateral gene transfer events.</title>
        <authorList>
            <person name="Petersen C."/>
            <person name="Sorensen T."/>
            <person name="Nielsen M.R."/>
            <person name="Sondergaard T.E."/>
            <person name="Sorensen J.L."/>
            <person name="Fitzpatrick D.A."/>
            <person name="Frisvad J.C."/>
            <person name="Nielsen K.L."/>
        </authorList>
    </citation>
    <scope>NUCLEOTIDE SEQUENCE</scope>
    <source>
        <strain evidence="8">IBT 19713</strain>
    </source>
</reference>
<dbReference type="PANTHER" id="PTHR33048">
    <property type="entry name" value="PTH11-LIKE INTEGRAL MEMBRANE PROTEIN (AFU_ORTHOLOGUE AFUA_5G11245)"/>
    <property type="match status" value="1"/>
</dbReference>
<evidence type="ECO:0000259" key="7">
    <source>
        <dbReference type="Pfam" id="PF20684"/>
    </source>
</evidence>
<comment type="subcellular location">
    <subcellularLocation>
        <location evidence="1">Membrane</location>
        <topology evidence="1">Multi-pass membrane protein</topology>
    </subcellularLocation>
</comment>
<dbReference type="GO" id="GO:0016020">
    <property type="term" value="C:membrane"/>
    <property type="evidence" value="ECO:0007669"/>
    <property type="project" value="UniProtKB-SubCell"/>
</dbReference>
<evidence type="ECO:0000256" key="2">
    <source>
        <dbReference type="ARBA" id="ARBA00022692"/>
    </source>
</evidence>
<name>A0A9W9PM94_9EURO</name>
<evidence type="ECO:0000256" key="6">
    <source>
        <dbReference type="SAM" id="Phobius"/>
    </source>
</evidence>
<evidence type="ECO:0000256" key="1">
    <source>
        <dbReference type="ARBA" id="ARBA00004141"/>
    </source>
</evidence>
<dbReference type="RefSeq" id="XP_058335188.1">
    <property type="nucleotide sequence ID" value="XM_058472047.1"/>
</dbReference>
<feature type="transmembrane region" description="Helical" evidence="6">
    <location>
        <begin position="30"/>
        <end position="50"/>
    </location>
</feature>
<feature type="transmembrane region" description="Helical" evidence="6">
    <location>
        <begin position="147"/>
        <end position="169"/>
    </location>
</feature>
<evidence type="ECO:0000256" key="4">
    <source>
        <dbReference type="ARBA" id="ARBA00023136"/>
    </source>
</evidence>